<name>A0A5C5GKZ0_9RHOB</name>
<comment type="caution">
    <text evidence="4">Lacks conserved residue(s) required for the propagation of feature annotation.</text>
</comment>
<dbReference type="EMBL" id="VFFF01000001">
    <property type="protein sequence ID" value="TNY34076.1"/>
    <property type="molecule type" value="Genomic_DNA"/>
</dbReference>
<keyword evidence="2 4" id="KW-0378">Hydrolase</keyword>
<evidence type="ECO:0000256" key="3">
    <source>
        <dbReference type="ARBA" id="ARBA00023080"/>
    </source>
</evidence>
<accession>A0A5C5GKZ0</accession>
<gene>
    <name evidence="5" type="primary">maf</name>
    <name evidence="5" type="ORF">FHY64_12675</name>
</gene>
<dbReference type="EC" id="3.6.1.9" evidence="4"/>
<dbReference type="RefSeq" id="WP_140195086.1">
    <property type="nucleotide sequence ID" value="NZ_CP065915.1"/>
</dbReference>
<dbReference type="SUPFAM" id="SSF52972">
    <property type="entry name" value="ITPase-like"/>
    <property type="match status" value="1"/>
</dbReference>
<dbReference type="GO" id="GO:0047429">
    <property type="term" value="F:nucleoside triphosphate diphosphatase activity"/>
    <property type="evidence" value="ECO:0007669"/>
    <property type="project" value="UniProtKB-EC"/>
</dbReference>
<comment type="catalytic activity">
    <reaction evidence="4">
        <text>a 2'-deoxyribonucleoside 5'-triphosphate + H2O = a 2'-deoxyribonucleoside 5'-phosphate + diphosphate + H(+)</text>
        <dbReference type="Rhea" id="RHEA:44644"/>
        <dbReference type="ChEBI" id="CHEBI:15377"/>
        <dbReference type="ChEBI" id="CHEBI:15378"/>
        <dbReference type="ChEBI" id="CHEBI:33019"/>
        <dbReference type="ChEBI" id="CHEBI:61560"/>
        <dbReference type="ChEBI" id="CHEBI:65317"/>
        <dbReference type="EC" id="3.6.1.9"/>
    </reaction>
</comment>
<dbReference type="HAMAP" id="MF_00528">
    <property type="entry name" value="Maf"/>
    <property type="match status" value="1"/>
</dbReference>
<organism evidence="5 6">
    <name type="scientific">Pelagovum pacificum</name>
    <dbReference type="NCBI Taxonomy" id="2588711"/>
    <lineage>
        <taxon>Bacteria</taxon>
        <taxon>Pseudomonadati</taxon>
        <taxon>Pseudomonadota</taxon>
        <taxon>Alphaproteobacteria</taxon>
        <taxon>Rhodobacterales</taxon>
        <taxon>Paracoccaceae</taxon>
        <taxon>Pelagovum</taxon>
    </lineage>
</organism>
<dbReference type="CDD" id="cd00555">
    <property type="entry name" value="Maf"/>
    <property type="match status" value="1"/>
</dbReference>
<dbReference type="NCBIfam" id="TIGR00172">
    <property type="entry name" value="maf"/>
    <property type="match status" value="1"/>
</dbReference>
<dbReference type="InterPro" id="IPR003697">
    <property type="entry name" value="Maf-like"/>
</dbReference>
<proteinExistence type="inferred from homology"/>
<feature type="active site" description="Proton acceptor" evidence="4">
    <location>
        <position position="76"/>
    </location>
</feature>
<keyword evidence="6" id="KW-1185">Reference proteome</keyword>
<evidence type="ECO:0000256" key="4">
    <source>
        <dbReference type="HAMAP-Rule" id="MF_00528"/>
    </source>
</evidence>
<dbReference type="Gene3D" id="3.90.950.10">
    <property type="match status" value="1"/>
</dbReference>
<dbReference type="InterPro" id="IPR029001">
    <property type="entry name" value="ITPase-like_fam"/>
</dbReference>
<comment type="cofactor">
    <cofactor evidence="1 4">
        <name>a divalent metal cation</name>
        <dbReference type="ChEBI" id="CHEBI:60240"/>
    </cofactor>
</comment>
<comment type="similarity">
    <text evidence="4">Belongs to the Maf family.</text>
</comment>
<dbReference type="OrthoDB" id="9813962at2"/>
<dbReference type="AlphaFoldDB" id="A0A5C5GKZ0"/>
<evidence type="ECO:0000313" key="6">
    <source>
        <dbReference type="Proteomes" id="UP000314011"/>
    </source>
</evidence>
<dbReference type="PIRSF" id="PIRSF006305">
    <property type="entry name" value="Maf"/>
    <property type="match status" value="1"/>
</dbReference>
<dbReference type="Proteomes" id="UP000314011">
    <property type="component" value="Unassembled WGS sequence"/>
</dbReference>
<comment type="function">
    <text evidence="4">Nucleoside triphosphate pyrophosphatase. May have a dual role in cell division arrest and in preventing the incorporation of modified nucleotides into cellular nucleic acids.</text>
</comment>
<sequence>MTDRIILASGSAIRAELLRNAGLEFEVETARVDEAMIRDSMLHEGAPPRDIADKLAELKAERVARRHPDALVIGADQVLEHDRTLYSKPETPEEAKRQLATLSNSTHKLLSAAVIFEEARPVWRHVGRADLTMRQLSQGYIDDYVARNWESVRHSVGAYKLEEEGVRLFTRIGGDHFNVLGLPLLELLSYLVLRGTLRA</sequence>
<dbReference type="PANTHER" id="PTHR43213">
    <property type="entry name" value="BIFUNCTIONAL DTTP/UTP PYROPHOSPHATASE/METHYLTRANSFERASE PROTEIN-RELATED"/>
    <property type="match status" value="1"/>
</dbReference>
<evidence type="ECO:0000256" key="1">
    <source>
        <dbReference type="ARBA" id="ARBA00001968"/>
    </source>
</evidence>
<keyword evidence="4" id="KW-0963">Cytoplasm</keyword>
<evidence type="ECO:0000256" key="2">
    <source>
        <dbReference type="ARBA" id="ARBA00022801"/>
    </source>
</evidence>
<comment type="caution">
    <text evidence="5">The sequence shown here is derived from an EMBL/GenBank/DDBJ whole genome shotgun (WGS) entry which is preliminary data.</text>
</comment>
<comment type="subcellular location">
    <subcellularLocation>
        <location evidence="4">Cytoplasm</location>
    </subcellularLocation>
</comment>
<keyword evidence="3 4" id="KW-0546">Nucleotide metabolism</keyword>
<protein>
    <recommendedName>
        <fullName evidence="4">Nucleoside triphosphate pyrophosphatase</fullName>
        <ecNumber evidence="4">3.6.1.9</ecNumber>
    </recommendedName>
    <alternativeName>
        <fullName evidence="4">Nucleotide pyrophosphatase</fullName>
        <shortName evidence="4">Nucleotide PPase</shortName>
    </alternativeName>
</protein>
<dbReference type="GO" id="GO:0009117">
    <property type="term" value="P:nucleotide metabolic process"/>
    <property type="evidence" value="ECO:0007669"/>
    <property type="project" value="UniProtKB-KW"/>
</dbReference>
<dbReference type="PANTHER" id="PTHR43213:SF5">
    <property type="entry name" value="BIFUNCTIONAL DTTP_UTP PYROPHOSPHATASE_METHYLTRANSFERASE PROTEIN-RELATED"/>
    <property type="match status" value="1"/>
</dbReference>
<evidence type="ECO:0000313" key="5">
    <source>
        <dbReference type="EMBL" id="TNY34076.1"/>
    </source>
</evidence>
<dbReference type="GO" id="GO:0005737">
    <property type="term" value="C:cytoplasm"/>
    <property type="evidence" value="ECO:0007669"/>
    <property type="project" value="UniProtKB-SubCell"/>
</dbReference>
<reference evidence="5 6" key="1">
    <citation type="submission" date="2019-06" db="EMBL/GenBank/DDBJ databases">
        <title>Genome of new Rhodobacteraceae sp. SM1903.</title>
        <authorList>
            <person name="Ren X."/>
        </authorList>
    </citation>
    <scope>NUCLEOTIDE SEQUENCE [LARGE SCALE GENOMIC DNA]</scope>
    <source>
        <strain evidence="5 6">SM1903</strain>
    </source>
</reference>
<comment type="catalytic activity">
    <reaction evidence="4">
        <text>a ribonucleoside 5'-triphosphate + H2O = a ribonucleoside 5'-phosphate + diphosphate + H(+)</text>
        <dbReference type="Rhea" id="RHEA:23996"/>
        <dbReference type="ChEBI" id="CHEBI:15377"/>
        <dbReference type="ChEBI" id="CHEBI:15378"/>
        <dbReference type="ChEBI" id="CHEBI:33019"/>
        <dbReference type="ChEBI" id="CHEBI:58043"/>
        <dbReference type="ChEBI" id="CHEBI:61557"/>
        <dbReference type="EC" id="3.6.1.9"/>
    </reaction>
</comment>
<dbReference type="Pfam" id="PF02545">
    <property type="entry name" value="Maf"/>
    <property type="match status" value="1"/>
</dbReference>